<feature type="region of interest" description="Disordered" evidence="1">
    <location>
        <begin position="240"/>
        <end position="262"/>
    </location>
</feature>
<dbReference type="GO" id="GO:0015562">
    <property type="term" value="F:efflux transmembrane transporter activity"/>
    <property type="evidence" value="ECO:0007669"/>
    <property type="project" value="TreeGrafter"/>
</dbReference>
<sequence>MSKTAVRRVLSKSFWAVIGLVIAVSLFKLAFTGSTQNADGAPLTPTGEIPPEEVVAEKGTITNSLTIDGTIVIDKPVSATSSVTGVLAHRFAETGAKVDKGDKLFQVRAEEEPAEAAAPVEEPVDEPGSVDDARGDGDRDDAPTEPAPPKPVYHWYTIVAPATGIVGNYAVDMLGEVAEDGVVVSIRPTTFHAVGAISPLDRYRLAGNPEQATVTIEGGPKPFACTDLRIGDAATETITGDAPEGEMMEGEPSGEGESGTGARISCLVPPKVTVFDGLTMSMAIDAGKSDGDVVTVPVTAVTGLVGEGSVWVVGEDGAPTEQPVKLGVTDGKLVEVTSGLKAGDSVLRYVPGSKDSSGGKGDETSGEMPEGEM</sequence>
<feature type="compositionally biased region" description="Basic and acidic residues" evidence="1">
    <location>
        <begin position="131"/>
        <end position="142"/>
    </location>
</feature>
<feature type="region of interest" description="Disordered" evidence="1">
    <location>
        <begin position="110"/>
        <end position="149"/>
    </location>
</feature>
<organism evidence="3 4">
    <name type="scientific">Nocardioides albus</name>
    <dbReference type="NCBI Taxonomy" id="1841"/>
    <lineage>
        <taxon>Bacteria</taxon>
        <taxon>Bacillati</taxon>
        <taxon>Actinomycetota</taxon>
        <taxon>Actinomycetes</taxon>
        <taxon>Propionibacteriales</taxon>
        <taxon>Nocardioidaceae</taxon>
        <taxon>Nocardioides</taxon>
    </lineage>
</organism>
<dbReference type="EMBL" id="JACHXG010000002">
    <property type="protein sequence ID" value="MBB3087799.1"/>
    <property type="molecule type" value="Genomic_DNA"/>
</dbReference>
<feature type="domain" description="Multidrug resistance protein MdtA-like C-terminal permuted SH3" evidence="2">
    <location>
        <begin position="292"/>
        <end position="346"/>
    </location>
</feature>
<dbReference type="GO" id="GO:1990281">
    <property type="term" value="C:efflux pump complex"/>
    <property type="evidence" value="ECO:0007669"/>
    <property type="project" value="TreeGrafter"/>
</dbReference>
<dbReference type="AlphaFoldDB" id="A0A7W5A1I8"/>
<evidence type="ECO:0000313" key="3">
    <source>
        <dbReference type="EMBL" id="MBB3087799.1"/>
    </source>
</evidence>
<feature type="region of interest" description="Disordered" evidence="1">
    <location>
        <begin position="347"/>
        <end position="373"/>
    </location>
</feature>
<dbReference type="Gene3D" id="2.40.420.20">
    <property type="match status" value="1"/>
</dbReference>
<comment type="caution">
    <text evidence="3">The sequence shown here is derived from an EMBL/GenBank/DDBJ whole genome shotgun (WGS) entry which is preliminary data.</text>
</comment>
<feature type="compositionally biased region" description="Acidic residues" evidence="1">
    <location>
        <begin position="243"/>
        <end position="254"/>
    </location>
</feature>
<dbReference type="Pfam" id="PF25967">
    <property type="entry name" value="RND-MFP_C"/>
    <property type="match status" value="1"/>
</dbReference>
<accession>A0A7W5A1I8</accession>
<dbReference type="RefSeq" id="WP_183542366.1">
    <property type="nucleotide sequence ID" value="NZ_BMQT01000004.1"/>
</dbReference>
<dbReference type="SUPFAM" id="SSF111369">
    <property type="entry name" value="HlyD-like secretion proteins"/>
    <property type="match status" value="1"/>
</dbReference>
<proteinExistence type="predicted"/>
<evidence type="ECO:0000313" key="4">
    <source>
        <dbReference type="Proteomes" id="UP000577707"/>
    </source>
</evidence>
<reference evidence="3 4" key="1">
    <citation type="submission" date="2020-08" db="EMBL/GenBank/DDBJ databases">
        <title>Genomic Encyclopedia of Type Strains, Phase III (KMG-III): the genomes of soil and plant-associated and newly described type strains.</title>
        <authorList>
            <person name="Whitman W."/>
        </authorList>
    </citation>
    <scope>NUCLEOTIDE SEQUENCE [LARGE SCALE GENOMIC DNA]</scope>
    <source>
        <strain evidence="3 4">CECT 3302</strain>
    </source>
</reference>
<evidence type="ECO:0000259" key="2">
    <source>
        <dbReference type="Pfam" id="PF25967"/>
    </source>
</evidence>
<dbReference type="Proteomes" id="UP000577707">
    <property type="component" value="Unassembled WGS sequence"/>
</dbReference>
<dbReference type="PANTHER" id="PTHR30469">
    <property type="entry name" value="MULTIDRUG RESISTANCE PROTEIN MDTA"/>
    <property type="match status" value="1"/>
</dbReference>
<protein>
    <submittedName>
        <fullName evidence="3">Multidrug efflux pump subunit AcrA (Membrane-fusion protein)</fullName>
    </submittedName>
</protein>
<name>A0A7W5A1I8_9ACTN</name>
<evidence type="ECO:0000256" key="1">
    <source>
        <dbReference type="SAM" id="MobiDB-lite"/>
    </source>
</evidence>
<gene>
    <name evidence="3" type="ORF">FHS12_000732</name>
</gene>
<keyword evidence="4" id="KW-1185">Reference proteome</keyword>
<dbReference type="InterPro" id="IPR058627">
    <property type="entry name" value="MdtA-like_C"/>
</dbReference>